<dbReference type="EMBL" id="CP078145">
    <property type="protein sequence ID" value="QXN89410.1"/>
    <property type="molecule type" value="Genomic_DNA"/>
</dbReference>
<organism evidence="3 4">
    <name type="scientific">Nocardia iowensis</name>
    <dbReference type="NCBI Taxonomy" id="204891"/>
    <lineage>
        <taxon>Bacteria</taxon>
        <taxon>Bacillati</taxon>
        <taxon>Actinomycetota</taxon>
        <taxon>Actinomycetes</taxon>
        <taxon>Mycobacteriales</taxon>
        <taxon>Nocardiaceae</taxon>
        <taxon>Nocardia</taxon>
    </lineage>
</organism>
<evidence type="ECO:0000256" key="1">
    <source>
        <dbReference type="ARBA" id="ARBA00010617"/>
    </source>
</evidence>
<keyword evidence="2" id="KW-0503">Monooxygenase</keyword>
<keyword evidence="2" id="KW-0479">Metal-binding</keyword>
<accession>A0ABX8RIF4</accession>
<evidence type="ECO:0000313" key="4">
    <source>
        <dbReference type="Proteomes" id="UP000694257"/>
    </source>
</evidence>
<keyword evidence="2" id="KW-0408">Iron</keyword>
<protein>
    <submittedName>
        <fullName evidence="3">Cytochrome P450</fullName>
    </submittedName>
</protein>
<dbReference type="Pfam" id="PF00067">
    <property type="entry name" value="p450"/>
    <property type="match status" value="1"/>
</dbReference>
<dbReference type="Proteomes" id="UP000694257">
    <property type="component" value="Chromosome"/>
</dbReference>
<gene>
    <name evidence="3" type="ORF">KV110_28365</name>
</gene>
<dbReference type="InterPro" id="IPR017972">
    <property type="entry name" value="Cyt_P450_CS"/>
</dbReference>
<dbReference type="InterPro" id="IPR001128">
    <property type="entry name" value="Cyt_P450"/>
</dbReference>
<evidence type="ECO:0000313" key="3">
    <source>
        <dbReference type="EMBL" id="QXN89410.1"/>
    </source>
</evidence>
<keyword evidence="2" id="KW-0349">Heme</keyword>
<sequence length="414" mass="45434">MITLPAEFFRTPYAFYEQLRSAGPVHRIRLRTGVQAWLVVDYDAAKEALRHPGIRKNPYSPAGVRARHAAAGDGRVIPANQRLSHHLLYADPPEHSRLRKLVTPAFAPARMAALAPRITAIADELLDGIDRAVDATGRVDLLAEYAFPLPITVICELLGVPVEDRARFRDWSAAVVDTPMATPQRMVSATDAIVDYFDRLVALRHTKAHGDDLISHLLTVTDDDGDRLGHDELISMAFLILVAGHETTVNLIGNTVLTLLTDPPRYRALHNDPDAVAPLVEEMLRYNGPVNVATMRYTAAPITLGGTKIPPGELVLVALASANRDERHFADPAAFHPDRSSNHLAFGHGIHFCLGAGLARLEARIALTRLVGRYPELRLAVDDDDLRWRESILIRGLQDLPVDLAGAAVDSAMR</sequence>
<comment type="similarity">
    <text evidence="1 2">Belongs to the cytochrome P450 family.</text>
</comment>
<name>A0ABX8RIF4_NOCIO</name>
<evidence type="ECO:0000256" key="2">
    <source>
        <dbReference type="RuleBase" id="RU000461"/>
    </source>
</evidence>
<proteinExistence type="inferred from homology"/>
<dbReference type="RefSeq" id="WP_218470286.1">
    <property type="nucleotide sequence ID" value="NZ_BAABJN010000017.1"/>
</dbReference>
<dbReference type="PROSITE" id="PS00086">
    <property type="entry name" value="CYTOCHROME_P450"/>
    <property type="match status" value="1"/>
</dbReference>
<dbReference type="PANTHER" id="PTHR46696:SF1">
    <property type="entry name" value="CYTOCHROME P450 YJIB-RELATED"/>
    <property type="match status" value="1"/>
</dbReference>
<keyword evidence="4" id="KW-1185">Reference proteome</keyword>
<dbReference type="CDD" id="cd11029">
    <property type="entry name" value="CYP107-like"/>
    <property type="match status" value="1"/>
</dbReference>
<reference evidence="3 4" key="1">
    <citation type="submission" date="2021-07" db="EMBL/GenBank/DDBJ databases">
        <title>Whole Genome Sequence of Nocardia Iowensis.</title>
        <authorList>
            <person name="Lamm A."/>
            <person name="Collins-Fairclough A.M."/>
            <person name="Bunk B."/>
            <person name="Sproer C."/>
        </authorList>
    </citation>
    <scope>NUCLEOTIDE SEQUENCE [LARGE SCALE GENOMIC DNA]</scope>
    <source>
        <strain evidence="3 4">NRRL 5646</strain>
    </source>
</reference>
<keyword evidence="2" id="KW-0560">Oxidoreductase</keyword>
<dbReference type="PANTHER" id="PTHR46696">
    <property type="entry name" value="P450, PUTATIVE (EUROFUNG)-RELATED"/>
    <property type="match status" value="1"/>
</dbReference>